<feature type="domain" description="GOST seven transmembrane" evidence="9">
    <location>
        <begin position="173"/>
        <end position="425"/>
    </location>
</feature>
<evidence type="ECO:0000256" key="3">
    <source>
        <dbReference type="ARBA" id="ARBA00022692"/>
    </source>
</evidence>
<evidence type="ECO:0000256" key="7">
    <source>
        <dbReference type="SAM" id="MobiDB-lite"/>
    </source>
</evidence>
<dbReference type="InterPro" id="IPR053938">
    <property type="entry name" value="PTM1-like_N"/>
</dbReference>
<dbReference type="OMA" id="TWGFYDF"/>
<evidence type="ECO:0000259" key="9">
    <source>
        <dbReference type="Pfam" id="PF06814"/>
    </source>
</evidence>
<sequence>MKCVNLALAFLALGASAEVLKINKNSRQECSGIYNKEDWGGKHDVYIEFTPEKLDTDDWLAFAIFEYRDVDKMGSDIPGDTGIKKYVCDQQAIDSNLCTKEQEGTYIIPKEGEVETYAKIETHRVNLREPETYRYDVSKTGYYCIATFSNDDNYKGKIFIQSAYGYLPGSQIPKHPFYGILSICYLVAFLLWMFSYWQHRQDVLPVQNYITGIFGFLVVEVMFVWSYYDIVNETGDSPGSKAFLVIVSILNSMRNAFTFFLLLIVCLGYGVVKPTLGNLMWKCQALGGIHFVFTLIFTIALYLMDPVDASNVILFLIIPLSITLTTFYIWILSSLTATTKYLVERKQHVKAQMYRNLWWILLGSVIVICGFFFFNALIMTSGSMTDTIVSEWKYRWFLFDGWVNVIYFIDFLLIAFIWRPTANNKRFAMSTELAQDENDAQEFEIGSLAGSDDEDDDEERNVGGIPQENPFGDHNRTSIDSMPDDVDLTRSDTKATLSGVYQKKDKEGASSSKSPEIEATDDATLFALDDEDEDDQQGESSRKKKGKGGEEEEGLLG</sequence>
<accession>A0A1H6PWI1</accession>
<dbReference type="OrthoDB" id="19932at2759"/>
<keyword evidence="12" id="KW-0675">Receptor</keyword>
<dbReference type="InterPro" id="IPR009637">
    <property type="entry name" value="GPR107/GPR108-like"/>
</dbReference>
<evidence type="ECO:0000256" key="5">
    <source>
        <dbReference type="ARBA" id="ARBA00022989"/>
    </source>
</evidence>
<keyword evidence="6" id="KW-0472">Membrane</keyword>
<dbReference type="PANTHER" id="PTHR21229">
    <property type="entry name" value="LUNG SEVEN TRANSMEMBRANE RECEPTOR"/>
    <property type="match status" value="1"/>
</dbReference>
<feature type="chain" id="PRO_5036020535" evidence="8">
    <location>
        <begin position="18"/>
        <end position="557"/>
    </location>
</feature>
<dbReference type="GO" id="GO:0005829">
    <property type="term" value="C:cytosol"/>
    <property type="evidence" value="ECO:0007669"/>
    <property type="project" value="GOC"/>
</dbReference>
<dbReference type="EMBL" id="CP017553">
    <property type="protein sequence ID" value="AOW00864.1"/>
    <property type="molecule type" value="Genomic_DNA"/>
</dbReference>
<feature type="signal peptide" evidence="8">
    <location>
        <begin position="1"/>
        <end position="17"/>
    </location>
</feature>
<dbReference type="Pfam" id="PF06814">
    <property type="entry name" value="GOST_TM"/>
    <property type="match status" value="1"/>
</dbReference>
<dbReference type="GO" id="GO:0042147">
    <property type="term" value="P:retrograde transport, endosome to Golgi"/>
    <property type="evidence" value="ECO:0007669"/>
    <property type="project" value="TreeGrafter"/>
</dbReference>
<organism evidence="11 13">
    <name type="scientific">Yarrowia lipolytica</name>
    <name type="common">Candida lipolytica</name>
    <dbReference type="NCBI Taxonomy" id="4952"/>
    <lineage>
        <taxon>Eukaryota</taxon>
        <taxon>Fungi</taxon>
        <taxon>Dikarya</taxon>
        <taxon>Ascomycota</taxon>
        <taxon>Saccharomycotina</taxon>
        <taxon>Dipodascomycetes</taxon>
        <taxon>Dipodascales</taxon>
        <taxon>Dipodascales incertae sedis</taxon>
        <taxon>Yarrowia</taxon>
    </lineage>
</organism>
<reference evidence="12 14" key="2">
    <citation type="submission" date="2018-07" db="EMBL/GenBank/DDBJ databases">
        <title>Draft Genome Assemblies for Five Robust Yarrowia lipolytica Strains Exhibiting High Lipid Production and Pentose Sugar Utilization and Sugar Alcohol Secretion from Undetoxified Lignocellulosic Biomass Hydrolysates.</title>
        <authorList>
            <consortium name="DOE Joint Genome Institute"/>
            <person name="Walker C."/>
            <person name="Ryu S."/>
            <person name="Na H."/>
            <person name="Zane M."/>
            <person name="LaButti K."/>
            <person name="Lipzen A."/>
            <person name="Haridas S."/>
            <person name="Barry K."/>
            <person name="Grigoriev I.V."/>
            <person name="Quarterman J."/>
            <person name="Slininger P."/>
            <person name="Dien B."/>
            <person name="Trinh C.T."/>
        </authorList>
    </citation>
    <scope>NUCLEOTIDE SEQUENCE [LARGE SCALE GENOMIC DNA]</scope>
    <source>
        <strain evidence="12 14">YB392</strain>
    </source>
</reference>
<dbReference type="Pfam" id="PF21902">
    <property type="entry name" value="PTM1-like_N"/>
    <property type="match status" value="1"/>
</dbReference>
<evidence type="ECO:0000256" key="2">
    <source>
        <dbReference type="ARBA" id="ARBA00007883"/>
    </source>
</evidence>
<evidence type="ECO:0000259" key="10">
    <source>
        <dbReference type="Pfam" id="PF21902"/>
    </source>
</evidence>
<dbReference type="Proteomes" id="UP000182444">
    <property type="component" value="Chromosome 1A"/>
</dbReference>
<dbReference type="eggNOG" id="KOG2568">
    <property type="taxonomic scope" value="Eukaryota"/>
</dbReference>
<dbReference type="VEuPathDB" id="FungiDB:YALI0_A18986g"/>
<dbReference type="RefSeq" id="XP_500225.2">
    <property type="nucleotide sequence ID" value="XM_500225.2"/>
</dbReference>
<comment type="subcellular location">
    <subcellularLocation>
        <location evidence="1">Membrane</location>
        <topology evidence="1">Multi-pass membrane protein</topology>
    </subcellularLocation>
</comment>
<evidence type="ECO:0000313" key="11">
    <source>
        <dbReference type="EMBL" id="AOW00864.1"/>
    </source>
</evidence>
<name>A0A1H6PWI1_YARLL</name>
<comment type="similarity">
    <text evidence="2">Belongs to the LU7TM family.</text>
</comment>
<evidence type="ECO:0000256" key="8">
    <source>
        <dbReference type="SAM" id="SignalP"/>
    </source>
</evidence>
<protein>
    <submittedName>
        <fullName evidence="12">Lung seven transmembrane receptor-domain-containing protein</fullName>
    </submittedName>
</protein>
<dbReference type="GO" id="GO:0016020">
    <property type="term" value="C:membrane"/>
    <property type="evidence" value="ECO:0007669"/>
    <property type="project" value="UniProtKB-SubCell"/>
</dbReference>
<evidence type="ECO:0000313" key="13">
    <source>
        <dbReference type="Proteomes" id="UP000182444"/>
    </source>
</evidence>
<gene>
    <name evidence="12" type="ORF">B0I71DRAFT_113997</name>
    <name evidence="11" type="ORF">YALI1_A19924g</name>
</gene>
<evidence type="ECO:0000256" key="4">
    <source>
        <dbReference type="ARBA" id="ARBA00022729"/>
    </source>
</evidence>
<keyword evidence="5" id="KW-1133">Transmembrane helix</keyword>
<dbReference type="Proteomes" id="UP000256601">
    <property type="component" value="Unassembled WGS sequence"/>
</dbReference>
<feature type="region of interest" description="Disordered" evidence="7">
    <location>
        <begin position="448"/>
        <end position="557"/>
    </location>
</feature>
<keyword evidence="4 8" id="KW-0732">Signal</keyword>
<evidence type="ECO:0000256" key="1">
    <source>
        <dbReference type="ARBA" id="ARBA00004141"/>
    </source>
</evidence>
<dbReference type="InterPro" id="IPR053937">
    <property type="entry name" value="GOST_TM"/>
</dbReference>
<dbReference type="VEuPathDB" id="FungiDB:YALI1_A19924g"/>
<reference evidence="11 13" key="1">
    <citation type="journal article" date="2016" name="PLoS ONE">
        <title>Sequence Assembly of Yarrowia lipolytica Strain W29/CLIB89 Shows Transposable Element Diversity.</title>
        <authorList>
            <person name="Magnan C."/>
            <person name="Yu J."/>
            <person name="Chang I."/>
            <person name="Jahn E."/>
            <person name="Kanomata Y."/>
            <person name="Wu J."/>
            <person name="Zeller M."/>
            <person name="Oakes M."/>
            <person name="Baldi P."/>
            <person name="Sandmeyer S."/>
        </authorList>
    </citation>
    <scope>NUCLEOTIDE SEQUENCE [LARGE SCALE GENOMIC DNA]</scope>
    <source>
        <strain evidence="11">CLIB89</strain>
        <strain evidence="13">CLIB89(W29)</strain>
    </source>
</reference>
<dbReference type="GO" id="GO:0005794">
    <property type="term" value="C:Golgi apparatus"/>
    <property type="evidence" value="ECO:0007669"/>
    <property type="project" value="TreeGrafter"/>
</dbReference>
<dbReference type="PANTHER" id="PTHR21229:SF1">
    <property type="entry name" value="GH17801P"/>
    <property type="match status" value="1"/>
</dbReference>
<proteinExistence type="inferred from homology"/>
<dbReference type="KEGG" id="yli:2906370"/>
<evidence type="ECO:0000256" key="6">
    <source>
        <dbReference type="ARBA" id="ARBA00023136"/>
    </source>
</evidence>
<keyword evidence="3 12" id="KW-0812">Transmembrane</keyword>
<dbReference type="GeneID" id="2906370"/>
<dbReference type="EMBL" id="KZ858956">
    <property type="protein sequence ID" value="RDW28081.1"/>
    <property type="molecule type" value="Genomic_DNA"/>
</dbReference>
<feature type="compositionally biased region" description="Acidic residues" evidence="7">
    <location>
        <begin position="528"/>
        <end position="537"/>
    </location>
</feature>
<evidence type="ECO:0000313" key="12">
    <source>
        <dbReference type="EMBL" id="RDW28081.1"/>
    </source>
</evidence>
<evidence type="ECO:0000313" key="14">
    <source>
        <dbReference type="Proteomes" id="UP000256601"/>
    </source>
</evidence>
<dbReference type="AlphaFoldDB" id="A0A1H6PWI1"/>
<feature type="domain" description="PTM1-like N-terminal" evidence="10">
    <location>
        <begin position="27"/>
        <end position="157"/>
    </location>
</feature>